<protein>
    <submittedName>
        <fullName evidence="1">Unnamed protein product</fullName>
    </submittedName>
</protein>
<keyword evidence="2" id="KW-1185">Reference proteome</keyword>
<reference evidence="1" key="1">
    <citation type="submission" date="2023-04" db="EMBL/GenBank/DDBJ databases">
        <title>Ambrosiozyma monospora NBRC 10751.</title>
        <authorList>
            <person name="Ichikawa N."/>
            <person name="Sato H."/>
            <person name="Tonouchi N."/>
        </authorList>
    </citation>
    <scope>NUCLEOTIDE SEQUENCE</scope>
    <source>
        <strain evidence="1">NBRC 10751</strain>
    </source>
</reference>
<organism evidence="1 2">
    <name type="scientific">Ambrosiozyma monospora</name>
    <name type="common">Yeast</name>
    <name type="synonym">Endomycopsis monosporus</name>
    <dbReference type="NCBI Taxonomy" id="43982"/>
    <lineage>
        <taxon>Eukaryota</taxon>
        <taxon>Fungi</taxon>
        <taxon>Dikarya</taxon>
        <taxon>Ascomycota</taxon>
        <taxon>Saccharomycotina</taxon>
        <taxon>Pichiomycetes</taxon>
        <taxon>Pichiales</taxon>
        <taxon>Pichiaceae</taxon>
        <taxon>Ambrosiozyma</taxon>
    </lineage>
</organism>
<proteinExistence type="predicted"/>
<evidence type="ECO:0000313" key="1">
    <source>
        <dbReference type="EMBL" id="GME71850.1"/>
    </source>
</evidence>
<dbReference type="EMBL" id="BSXS01000295">
    <property type="protein sequence ID" value="GME71850.1"/>
    <property type="molecule type" value="Genomic_DNA"/>
</dbReference>
<sequence length="305" mass="34113">MFFGQEFGIKSQQIPPITIVSCLVYVVVWLYLQYQATIYNDTMVSVPQQPAPTMIQTQQGTFSEQFDQECRNFGAFGHPGLRMQCPTHPFFGEGRKHGFGKHHGCGKHGHGKHGFGKKVCPVPPTGATIFGLFSSHGLSQQFSPAHPKGRHGHRHGCHGPQQFGGFEKFSLEESGPKSRKGCHPHRHHHHGHHGRRFHDLNPVGAFGGAEECGPKELGTNPRKGGRHPKHHHHHHPCRPQCQPQPGSQMNQDYANYDWKFQKSRALEMPKSQFTKSGTQSQFSDDSMSTASTLTEKNGEEIELVK</sequence>
<accession>A0ACB5SSQ3</accession>
<gene>
    <name evidence="1" type="ORF">Amon02_000073800</name>
</gene>
<dbReference type="Proteomes" id="UP001165064">
    <property type="component" value="Unassembled WGS sequence"/>
</dbReference>
<comment type="caution">
    <text evidence="1">The sequence shown here is derived from an EMBL/GenBank/DDBJ whole genome shotgun (WGS) entry which is preliminary data.</text>
</comment>
<evidence type="ECO:0000313" key="2">
    <source>
        <dbReference type="Proteomes" id="UP001165064"/>
    </source>
</evidence>
<name>A0ACB5SSQ3_AMBMO</name>